<dbReference type="EMBL" id="CP017269">
    <property type="protein sequence ID" value="AOT68113.1"/>
    <property type="molecule type" value="Genomic_DNA"/>
</dbReference>
<keyword evidence="2" id="KW-0408">Iron</keyword>
<evidence type="ECO:0000256" key="2">
    <source>
        <dbReference type="ARBA" id="ARBA00023004"/>
    </source>
</evidence>
<dbReference type="PANTHER" id="PTHR43122:SF1">
    <property type="entry name" value="IRON-SULFUR-BINDING PROTEIN"/>
    <property type="match status" value="1"/>
</dbReference>
<proteinExistence type="predicted"/>
<dbReference type="Proteomes" id="UP000095743">
    <property type="component" value="Chromosome"/>
</dbReference>
<accession>A0A1D8GB60</accession>
<dbReference type="AlphaFoldDB" id="A0A1D8GB60"/>
<dbReference type="Pfam" id="PF12838">
    <property type="entry name" value="Fer4_7"/>
    <property type="match status" value="1"/>
</dbReference>
<gene>
    <name evidence="5" type="ORF">Gferi_00075</name>
</gene>
<dbReference type="Gene3D" id="3.30.70.20">
    <property type="match status" value="1"/>
</dbReference>
<dbReference type="InterPro" id="IPR017896">
    <property type="entry name" value="4Fe4S_Fe-S-bd"/>
</dbReference>
<feature type="domain" description="4Fe-4S ferredoxin-type" evidence="4">
    <location>
        <begin position="14"/>
        <end position="42"/>
    </location>
</feature>
<dbReference type="KEGG" id="gfe:Gferi_00075"/>
<dbReference type="InterPro" id="IPR017900">
    <property type="entry name" value="4Fe4S_Fe_S_CS"/>
</dbReference>
<keyword evidence="3" id="KW-0411">Iron-sulfur</keyword>
<evidence type="ECO:0000256" key="1">
    <source>
        <dbReference type="ARBA" id="ARBA00022723"/>
    </source>
</evidence>
<keyword evidence="6" id="KW-1185">Reference proteome</keyword>
<name>A0A1D8GB60_9FIRM</name>
<evidence type="ECO:0000313" key="5">
    <source>
        <dbReference type="EMBL" id="AOT68113.1"/>
    </source>
</evidence>
<evidence type="ECO:0000256" key="3">
    <source>
        <dbReference type="ARBA" id="ARBA00023014"/>
    </source>
</evidence>
<sequence>MKGVIIVSKGKENLKLKVKKEWCKGCSICVEFCPKKVLAIKDDKVEITDIEKCIKCGLCELRCPDFAIYLGGMDDEEK</sequence>
<feature type="domain" description="4Fe-4S ferredoxin-type" evidence="4">
    <location>
        <begin position="43"/>
        <end position="73"/>
    </location>
</feature>
<evidence type="ECO:0000259" key="4">
    <source>
        <dbReference type="PROSITE" id="PS51379"/>
    </source>
</evidence>
<dbReference type="PROSITE" id="PS51379">
    <property type="entry name" value="4FE4S_FER_2"/>
    <property type="match status" value="2"/>
</dbReference>
<dbReference type="PANTHER" id="PTHR43122">
    <property type="entry name" value="FERREDOXIN SUBUNIT OF PYRUVATE:FLAVODOXIN OXIDOREDUCTASE-RELATED"/>
    <property type="match status" value="1"/>
</dbReference>
<dbReference type="SUPFAM" id="SSF54862">
    <property type="entry name" value="4Fe-4S ferredoxins"/>
    <property type="match status" value="1"/>
</dbReference>
<reference evidence="5 6" key="1">
    <citation type="submission" date="2016-09" db="EMBL/GenBank/DDBJ databases">
        <title>Genomic analysis reveals versatility of anaerobic energy metabolism of Geosporobacter ferrireducens IRF9 of phylum Firmicutes.</title>
        <authorList>
            <person name="Kim S.-J."/>
        </authorList>
    </citation>
    <scope>NUCLEOTIDE SEQUENCE [LARGE SCALE GENOMIC DNA]</scope>
    <source>
        <strain evidence="5 6">IRF9</strain>
    </source>
</reference>
<dbReference type="PROSITE" id="PS00198">
    <property type="entry name" value="4FE4S_FER_1"/>
    <property type="match status" value="1"/>
</dbReference>
<dbReference type="OrthoDB" id="9804603at2"/>
<dbReference type="GO" id="GO:0051536">
    <property type="term" value="F:iron-sulfur cluster binding"/>
    <property type="evidence" value="ECO:0007669"/>
    <property type="project" value="UniProtKB-KW"/>
</dbReference>
<dbReference type="GO" id="GO:0046872">
    <property type="term" value="F:metal ion binding"/>
    <property type="evidence" value="ECO:0007669"/>
    <property type="project" value="UniProtKB-KW"/>
</dbReference>
<evidence type="ECO:0000313" key="6">
    <source>
        <dbReference type="Proteomes" id="UP000095743"/>
    </source>
</evidence>
<keyword evidence="1" id="KW-0479">Metal-binding</keyword>
<organism evidence="5 6">
    <name type="scientific">Geosporobacter ferrireducens</name>
    <dbReference type="NCBI Taxonomy" id="1424294"/>
    <lineage>
        <taxon>Bacteria</taxon>
        <taxon>Bacillati</taxon>
        <taxon>Bacillota</taxon>
        <taxon>Clostridia</taxon>
        <taxon>Peptostreptococcales</taxon>
        <taxon>Thermotaleaceae</taxon>
        <taxon>Geosporobacter</taxon>
    </lineage>
</organism>
<protein>
    <submittedName>
        <fullName evidence="5">Ferredoxin</fullName>
    </submittedName>
</protein>
<dbReference type="STRING" id="1424294.Gferi_00075"/>